<feature type="region of interest" description="Disordered" evidence="1">
    <location>
        <begin position="1"/>
        <end position="21"/>
    </location>
</feature>
<reference evidence="2 3" key="1">
    <citation type="submission" date="2017-06" db="EMBL/GenBank/DDBJ databases">
        <authorList>
            <person name="Kim H.J."/>
            <person name="Triplett B.A."/>
        </authorList>
    </citation>
    <scope>NUCLEOTIDE SEQUENCE [LARGE SCALE GENOMIC DNA]</scope>
    <source>
        <strain evidence="2 3">DSM 13116</strain>
    </source>
</reference>
<keyword evidence="3" id="KW-1185">Reference proteome</keyword>
<dbReference type="AlphaFoldDB" id="A0A238XLN1"/>
<dbReference type="Proteomes" id="UP000198324">
    <property type="component" value="Unassembled WGS sequence"/>
</dbReference>
<evidence type="ECO:0000313" key="3">
    <source>
        <dbReference type="Proteomes" id="UP000198324"/>
    </source>
</evidence>
<sequence length="57" mass="6461">MGREMKCSPWRDAIPDQKSGTPAWKLESNHWPGVFPVFRGYSFPLDSKVQGVKPQGE</sequence>
<organism evidence="2 3">
    <name type="scientific">Humidesulfovibrio mexicanus</name>
    <dbReference type="NCBI Taxonomy" id="147047"/>
    <lineage>
        <taxon>Bacteria</taxon>
        <taxon>Pseudomonadati</taxon>
        <taxon>Thermodesulfobacteriota</taxon>
        <taxon>Desulfovibrionia</taxon>
        <taxon>Desulfovibrionales</taxon>
        <taxon>Desulfovibrionaceae</taxon>
        <taxon>Humidesulfovibrio</taxon>
    </lineage>
</organism>
<proteinExistence type="predicted"/>
<gene>
    <name evidence="2" type="ORF">SAMN04488503_0237</name>
</gene>
<protein>
    <submittedName>
        <fullName evidence="2">Uncharacterized protein</fullName>
    </submittedName>
</protein>
<dbReference type="EMBL" id="FZOC01000001">
    <property type="protein sequence ID" value="SNR59582.1"/>
    <property type="molecule type" value="Genomic_DNA"/>
</dbReference>
<accession>A0A238XLN1</accession>
<name>A0A238XLN1_9BACT</name>
<evidence type="ECO:0000313" key="2">
    <source>
        <dbReference type="EMBL" id="SNR59582.1"/>
    </source>
</evidence>
<evidence type="ECO:0000256" key="1">
    <source>
        <dbReference type="SAM" id="MobiDB-lite"/>
    </source>
</evidence>